<evidence type="ECO:0000313" key="3">
    <source>
        <dbReference type="Proteomes" id="UP000824469"/>
    </source>
</evidence>
<name>A0AA38GH78_TAXCH</name>
<evidence type="ECO:0000256" key="1">
    <source>
        <dbReference type="SAM" id="MobiDB-lite"/>
    </source>
</evidence>
<accession>A0AA38GH78</accession>
<proteinExistence type="predicted"/>
<comment type="caution">
    <text evidence="2">The sequence shown here is derived from an EMBL/GenBank/DDBJ whole genome shotgun (WGS) entry which is preliminary data.</text>
</comment>
<keyword evidence="3" id="KW-1185">Reference proteome</keyword>
<reference evidence="2 3" key="1">
    <citation type="journal article" date="2021" name="Nat. Plants">
        <title>The Taxus genome provides insights into paclitaxel biosynthesis.</title>
        <authorList>
            <person name="Xiong X."/>
            <person name="Gou J."/>
            <person name="Liao Q."/>
            <person name="Li Y."/>
            <person name="Zhou Q."/>
            <person name="Bi G."/>
            <person name="Li C."/>
            <person name="Du R."/>
            <person name="Wang X."/>
            <person name="Sun T."/>
            <person name="Guo L."/>
            <person name="Liang H."/>
            <person name="Lu P."/>
            <person name="Wu Y."/>
            <person name="Zhang Z."/>
            <person name="Ro D.K."/>
            <person name="Shang Y."/>
            <person name="Huang S."/>
            <person name="Yan J."/>
        </authorList>
    </citation>
    <scope>NUCLEOTIDE SEQUENCE [LARGE SCALE GENOMIC DNA]</scope>
    <source>
        <strain evidence="2">Ta-2019</strain>
    </source>
</reference>
<feature type="non-terminal residue" evidence="2">
    <location>
        <position position="70"/>
    </location>
</feature>
<feature type="non-terminal residue" evidence="2">
    <location>
        <position position="1"/>
    </location>
</feature>
<gene>
    <name evidence="2" type="ORF">KI387_016384</name>
</gene>
<dbReference type="Proteomes" id="UP000824469">
    <property type="component" value="Unassembled WGS sequence"/>
</dbReference>
<protein>
    <submittedName>
        <fullName evidence="2">Uncharacterized protein</fullName>
    </submittedName>
</protein>
<organism evidence="2 3">
    <name type="scientific">Taxus chinensis</name>
    <name type="common">Chinese yew</name>
    <name type="synonym">Taxus wallichiana var. chinensis</name>
    <dbReference type="NCBI Taxonomy" id="29808"/>
    <lineage>
        <taxon>Eukaryota</taxon>
        <taxon>Viridiplantae</taxon>
        <taxon>Streptophyta</taxon>
        <taxon>Embryophyta</taxon>
        <taxon>Tracheophyta</taxon>
        <taxon>Spermatophyta</taxon>
        <taxon>Pinopsida</taxon>
        <taxon>Pinidae</taxon>
        <taxon>Conifers II</taxon>
        <taxon>Cupressales</taxon>
        <taxon>Taxaceae</taxon>
        <taxon>Taxus</taxon>
    </lineage>
</organism>
<sequence>KEVVEKKRRKLKLNEEAEESVESVPGTPVQPEDVEEPKNEDLKDEEEGVKVVEETKHDITQNIEDLTPNL</sequence>
<feature type="compositionally biased region" description="Basic residues" evidence="1">
    <location>
        <begin position="1"/>
        <end position="11"/>
    </location>
</feature>
<dbReference type="AlphaFoldDB" id="A0AA38GH78"/>
<feature type="region of interest" description="Disordered" evidence="1">
    <location>
        <begin position="1"/>
        <end position="45"/>
    </location>
</feature>
<dbReference type="EMBL" id="JAHRHJ020000003">
    <property type="protein sequence ID" value="KAH9321745.1"/>
    <property type="molecule type" value="Genomic_DNA"/>
</dbReference>
<evidence type="ECO:0000313" key="2">
    <source>
        <dbReference type="EMBL" id="KAH9321745.1"/>
    </source>
</evidence>